<comment type="caution">
    <text evidence="2">The sequence shown here is derived from an EMBL/GenBank/DDBJ whole genome shotgun (WGS) entry which is preliminary data.</text>
</comment>
<accession>A0A1E2SI61</accession>
<protein>
    <submittedName>
        <fullName evidence="2">Uncharacterized protein</fullName>
    </submittedName>
</protein>
<dbReference type="EMBL" id="LNZG01000047">
    <property type="protein sequence ID" value="ODA89390.1"/>
    <property type="molecule type" value="Genomic_DNA"/>
</dbReference>
<evidence type="ECO:0000256" key="1">
    <source>
        <dbReference type="SAM" id="Phobius"/>
    </source>
</evidence>
<proteinExistence type="predicted"/>
<dbReference type="AlphaFoldDB" id="A0A1E2SI61"/>
<dbReference type="Proteomes" id="UP000094426">
    <property type="component" value="Unassembled WGS sequence"/>
</dbReference>
<evidence type="ECO:0000313" key="3">
    <source>
        <dbReference type="Proteomes" id="UP000094426"/>
    </source>
</evidence>
<evidence type="ECO:0000313" key="2">
    <source>
        <dbReference type="EMBL" id="ODA89390.1"/>
    </source>
</evidence>
<feature type="transmembrane region" description="Helical" evidence="1">
    <location>
        <begin position="35"/>
        <end position="57"/>
    </location>
</feature>
<gene>
    <name evidence="2" type="ORF">ATY41_05605</name>
</gene>
<organism evidence="2 3">
    <name type="scientific">Leifsonia xyli subsp. xyli</name>
    <dbReference type="NCBI Taxonomy" id="59736"/>
    <lineage>
        <taxon>Bacteria</taxon>
        <taxon>Bacillati</taxon>
        <taxon>Actinomycetota</taxon>
        <taxon>Actinomycetes</taxon>
        <taxon>Micrococcales</taxon>
        <taxon>Microbacteriaceae</taxon>
        <taxon>Leifsonia</taxon>
    </lineage>
</organism>
<name>A0A1E2SI61_LEIXY</name>
<keyword evidence="1" id="KW-1133">Transmembrane helix</keyword>
<dbReference type="RefSeq" id="WP_011186100.1">
    <property type="nucleotide sequence ID" value="NZ_LNZG01000047.1"/>
</dbReference>
<reference evidence="2 3" key="1">
    <citation type="submission" date="2015-11" db="EMBL/GenBank/DDBJ databases">
        <authorList>
            <person name="Zhang Y."/>
            <person name="Guo Z."/>
        </authorList>
    </citation>
    <scope>NUCLEOTIDE SEQUENCE [LARGE SCALE GENOMIC DNA]</scope>
    <source>
        <strain evidence="3">gdw1</strain>
    </source>
</reference>
<sequence>MQLTTWTFQIPDAPSSAAWSLAWAGARATWRSRKLVAVVAIVVLAAELTIALMLFGIPVVPAVALAPVAAVLLLAVTSVGVWRRDIRHPSSRVLATPVTVAASRAKRRGGVEVWQLSQLVAWNCHPVTCLAGWVRSTSGTSSTSGVRVSVTW</sequence>
<feature type="transmembrane region" description="Helical" evidence="1">
    <location>
        <begin position="63"/>
        <end position="82"/>
    </location>
</feature>
<keyword evidence="1" id="KW-0812">Transmembrane</keyword>
<keyword evidence="1" id="KW-0472">Membrane</keyword>